<organism evidence="3 4">
    <name type="scientific">Aequorivita aurantiaca</name>
    <dbReference type="NCBI Taxonomy" id="3053356"/>
    <lineage>
        <taxon>Bacteria</taxon>
        <taxon>Pseudomonadati</taxon>
        <taxon>Bacteroidota</taxon>
        <taxon>Flavobacteriia</taxon>
        <taxon>Flavobacteriales</taxon>
        <taxon>Flavobacteriaceae</taxon>
        <taxon>Aequorivita</taxon>
    </lineage>
</organism>
<keyword evidence="3" id="KW-0808">Transferase</keyword>
<dbReference type="CDD" id="cd00761">
    <property type="entry name" value="Glyco_tranf_GTA_type"/>
    <property type="match status" value="1"/>
</dbReference>
<dbReference type="InterPro" id="IPR001173">
    <property type="entry name" value="Glyco_trans_2-like"/>
</dbReference>
<feature type="transmembrane region" description="Helical" evidence="1">
    <location>
        <begin position="280"/>
        <end position="302"/>
    </location>
</feature>
<evidence type="ECO:0000259" key="2">
    <source>
        <dbReference type="Pfam" id="PF00535"/>
    </source>
</evidence>
<dbReference type="GO" id="GO:0016757">
    <property type="term" value="F:glycosyltransferase activity"/>
    <property type="evidence" value="ECO:0007669"/>
    <property type="project" value="UniProtKB-KW"/>
</dbReference>
<gene>
    <name evidence="3" type="ORF">QRD02_12945</name>
</gene>
<protein>
    <submittedName>
        <fullName evidence="3">Glycosyltransferase family A protein</fullName>
        <ecNumber evidence="3">2.4.-.-</ecNumber>
    </submittedName>
</protein>
<keyword evidence="1" id="KW-0812">Transmembrane</keyword>
<dbReference type="InterPro" id="IPR029044">
    <property type="entry name" value="Nucleotide-diphossugar_trans"/>
</dbReference>
<proteinExistence type="predicted"/>
<dbReference type="RefSeq" id="WP_290255380.1">
    <property type="nucleotide sequence ID" value="NZ_JAUGQQ010000012.1"/>
</dbReference>
<dbReference type="PANTHER" id="PTHR22916:SF3">
    <property type="entry name" value="UDP-GLCNAC:BETAGAL BETA-1,3-N-ACETYLGLUCOSAMINYLTRANSFERASE-LIKE PROTEIN 1"/>
    <property type="match status" value="1"/>
</dbReference>
<dbReference type="SUPFAM" id="SSF53448">
    <property type="entry name" value="Nucleotide-diphospho-sugar transferases"/>
    <property type="match status" value="1"/>
</dbReference>
<sequence>MEEDKEKNSGTLISVIVTTYNRSVYLYEALDSIAKQTYRNIEILLIDDGSTKQIALENKEICKKFSVCKYYYKENSGQPDSRNFGIKKSKGAYIGFCDDDDLWAIDKLERQIVILNTQNEFGLVTGCIEYISHAGMKTGILKCHAGHNHGNVFQDFLIKNRTASITPLIRREVIDKVGLFNPNFTIGEDWDYWRKVSFYFKFYAIDDVLAFVRTHENTMSRTRSTTLLGRFVLYRKLNQSLFEWGNGRFAKNDWELVEYIEWCYYRRLLNNNMPGFKKKFVFVLLLFTKNIIPPLYFIKLFLKYNSRYKPQV</sequence>
<keyword evidence="1" id="KW-1133">Transmembrane helix</keyword>
<keyword evidence="3" id="KW-0328">Glycosyltransferase</keyword>
<name>A0ABT8DPW2_9FLAO</name>
<dbReference type="Proteomes" id="UP001244787">
    <property type="component" value="Unassembled WGS sequence"/>
</dbReference>
<dbReference type="EMBL" id="JAUGQQ010000012">
    <property type="protein sequence ID" value="MDN3725288.1"/>
    <property type="molecule type" value="Genomic_DNA"/>
</dbReference>
<dbReference type="Gene3D" id="3.90.550.10">
    <property type="entry name" value="Spore Coat Polysaccharide Biosynthesis Protein SpsA, Chain A"/>
    <property type="match status" value="1"/>
</dbReference>
<feature type="domain" description="Glycosyltransferase 2-like" evidence="2">
    <location>
        <begin position="14"/>
        <end position="133"/>
    </location>
</feature>
<dbReference type="PANTHER" id="PTHR22916">
    <property type="entry name" value="GLYCOSYLTRANSFERASE"/>
    <property type="match status" value="1"/>
</dbReference>
<accession>A0ABT8DPW2</accession>
<dbReference type="Pfam" id="PF00535">
    <property type="entry name" value="Glycos_transf_2"/>
    <property type="match status" value="1"/>
</dbReference>
<keyword evidence="1" id="KW-0472">Membrane</keyword>
<evidence type="ECO:0000313" key="4">
    <source>
        <dbReference type="Proteomes" id="UP001244787"/>
    </source>
</evidence>
<comment type="caution">
    <text evidence="3">The sequence shown here is derived from an EMBL/GenBank/DDBJ whole genome shotgun (WGS) entry which is preliminary data.</text>
</comment>
<keyword evidence="4" id="KW-1185">Reference proteome</keyword>
<reference evidence="3 4" key="1">
    <citation type="submission" date="2023-06" db="EMBL/GenBank/DDBJ databases">
        <authorList>
            <person name="Ye Y.-Q."/>
            <person name="Du Z.-J."/>
        </authorList>
    </citation>
    <scope>NUCLEOTIDE SEQUENCE [LARGE SCALE GENOMIC DNA]</scope>
    <source>
        <strain evidence="3 4">SDUM287046</strain>
    </source>
</reference>
<dbReference type="EC" id="2.4.-.-" evidence="3"/>
<evidence type="ECO:0000313" key="3">
    <source>
        <dbReference type="EMBL" id="MDN3725288.1"/>
    </source>
</evidence>
<evidence type="ECO:0000256" key="1">
    <source>
        <dbReference type="SAM" id="Phobius"/>
    </source>
</evidence>